<dbReference type="InterPro" id="IPR036388">
    <property type="entry name" value="WH-like_DNA-bd_sf"/>
</dbReference>
<dbReference type="InterPro" id="IPR005650">
    <property type="entry name" value="BlaI_family"/>
</dbReference>
<evidence type="ECO:0000313" key="5">
    <source>
        <dbReference type="EMBL" id="GAC20673.1"/>
    </source>
</evidence>
<gene>
    <name evidence="5" type="ORF">GARC_3719</name>
</gene>
<dbReference type="Gene3D" id="1.10.10.10">
    <property type="entry name" value="Winged helix-like DNA-binding domain superfamily/Winged helix DNA-binding domain"/>
    <property type="match status" value="1"/>
</dbReference>
<dbReference type="GO" id="GO:0003677">
    <property type="term" value="F:DNA binding"/>
    <property type="evidence" value="ECO:0007669"/>
    <property type="project" value="UniProtKB-KW"/>
</dbReference>
<organism evidence="5 6">
    <name type="scientific">Paraglaciecola arctica BSs20135</name>
    <dbReference type="NCBI Taxonomy" id="493475"/>
    <lineage>
        <taxon>Bacteria</taxon>
        <taxon>Pseudomonadati</taxon>
        <taxon>Pseudomonadota</taxon>
        <taxon>Gammaproteobacteria</taxon>
        <taxon>Alteromonadales</taxon>
        <taxon>Alteromonadaceae</taxon>
        <taxon>Paraglaciecola</taxon>
    </lineage>
</organism>
<evidence type="ECO:0000256" key="1">
    <source>
        <dbReference type="ARBA" id="ARBA00011046"/>
    </source>
</evidence>
<dbReference type="RefSeq" id="WP_007622814.1">
    <property type="nucleotide sequence ID" value="NZ_BAEO01000055.1"/>
</dbReference>
<evidence type="ECO:0000256" key="4">
    <source>
        <dbReference type="ARBA" id="ARBA00023163"/>
    </source>
</evidence>
<dbReference type="AlphaFoldDB" id="K6YVD1"/>
<dbReference type="SUPFAM" id="SSF46785">
    <property type="entry name" value="Winged helix' DNA-binding domain"/>
    <property type="match status" value="1"/>
</dbReference>
<evidence type="ECO:0000313" key="6">
    <source>
        <dbReference type="Proteomes" id="UP000006327"/>
    </source>
</evidence>
<dbReference type="GO" id="GO:0045892">
    <property type="term" value="P:negative regulation of DNA-templated transcription"/>
    <property type="evidence" value="ECO:0007669"/>
    <property type="project" value="InterPro"/>
</dbReference>
<dbReference type="EMBL" id="BAEO01000055">
    <property type="protein sequence ID" value="GAC20673.1"/>
    <property type="molecule type" value="Genomic_DNA"/>
</dbReference>
<keyword evidence="4" id="KW-0804">Transcription</keyword>
<dbReference type="OrthoDB" id="2989615at2"/>
<dbReference type="Pfam" id="PF03965">
    <property type="entry name" value="Penicillinase_R"/>
    <property type="match status" value="1"/>
</dbReference>
<evidence type="ECO:0000256" key="2">
    <source>
        <dbReference type="ARBA" id="ARBA00023015"/>
    </source>
</evidence>
<proteinExistence type="inferred from homology"/>
<keyword evidence="6" id="KW-1185">Reference proteome</keyword>
<name>K6YVD1_9ALTE</name>
<keyword evidence="3" id="KW-0238">DNA-binding</keyword>
<dbReference type="PIRSF" id="PIRSF019455">
    <property type="entry name" value="CopR_AtkY"/>
    <property type="match status" value="1"/>
</dbReference>
<protein>
    <submittedName>
        <fullName evidence="5">Transcriptional regulator, TrmB</fullName>
    </submittedName>
</protein>
<dbReference type="STRING" id="493475.GARC_3719"/>
<evidence type="ECO:0000256" key="3">
    <source>
        <dbReference type="ARBA" id="ARBA00023125"/>
    </source>
</evidence>
<dbReference type="eggNOG" id="COG3682">
    <property type="taxonomic scope" value="Bacteria"/>
</dbReference>
<dbReference type="InterPro" id="IPR036390">
    <property type="entry name" value="WH_DNA-bd_sf"/>
</dbReference>
<comment type="similarity">
    <text evidence="1">Belongs to the BlaI transcriptional regulatory family.</text>
</comment>
<comment type="caution">
    <text evidence="5">The sequence shown here is derived from an EMBL/GenBank/DDBJ whole genome shotgun (WGS) entry which is preliminary data.</text>
</comment>
<keyword evidence="2" id="KW-0805">Transcription regulation</keyword>
<dbReference type="Proteomes" id="UP000006327">
    <property type="component" value="Unassembled WGS sequence"/>
</dbReference>
<reference evidence="5 6" key="1">
    <citation type="journal article" date="2017" name="Antonie Van Leeuwenhoek">
        <title>Rhizobium rhizosphaerae sp. nov., a novel species isolated from rice rhizosphere.</title>
        <authorList>
            <person name="Zhao J.J."/>
            <person name="Zhang J."/>
            <person name="Zhang R.J."/>
            <person name="Zhang C.W."/>
            <person name="Yin H.Q."/>
            <person name="Zhang X.X."/>
        </authorList>
    </citation>
    <scope>NUCLEOTIDE SEQUENCE [LARGE SCALE GENOMIC DNA]</scope>
    <source>
        <strain evidence="5 6">BSs20135</strain>
    </source>
</reference>
<accession>K6YVD1</accession>
<sequence length="131" mass="14699">MFLGELEKQVLQYLWSSPGVDVKRVHAELAKQRDSSLNTVQSALERLFKKGLLSREKQGHAYLYRAEVARNDLIAKLIDSVASDFVSKGESSLIAAFSSVSTEMDEAQLDRLEQLIEIQRQQLKKGDSSAD</sequence>